<dbReference type="AlphaFoldDB" id="T0HL84"/>
<dbReference type="PATRIC" id="fig|1096930.3.peg.2977"/>
<proteinExistence type="predicted"/>
<evidence type="ECO:0000313" key="2">
    <source>
        <dbReference type="Proteomes" id="UP000015527"/>
    </source>
</evidence>
<keyword evidence="2" id="KW-1185">Reference proteome</keyword>
<organism evidence="1 2">
    <name type="scientific">Novosphingobium lindaniclasticum LE124</name>
    <dbReference type="NCBI Taxonomy" id="1096930"/>
    <lineage>
        <taxon>Bacteria</taxon>
        <taxon>Pseudomonadati</taxon>
        <taxon>Pseudomonadota</taxon>
        <taxon>Alphaproteobacteria</taxon>
        <taxon>Sphingomonadales</taxon>
        <taxon>Sphingomonadaceae</taxon>
        <taxon>Novosphingobium</taxon>
    </lineage>
</organism>
<dbReference type="EMBL" id="ATHL01000093">
    <property type="protein sequence ID" value="EQB12923.1"/>
    <property type="molecule type" value="Genomic_DNA"/>
</dbReference>
<name>T0HL84_9SPHN</name>
<evidence type="ECO:0000313" key="1">
    <source>
        <dbReference type="EMBL" id="EQB12923.1"/>
    </source>
</evidence>
<sequence>MADARTFIAFAPFEGNRLWRSSIFDFDTSKRKRTMSINLVDIVRLRTHEGTSFTRFSMDE</sequence>
<accession>T0HL84</accession>
<reference evidence="1 2" key="1">
    <citation type="journal article" date="2013" name="Genome Announc.">
        <title>Genome Sequence of Novosphingobium lindaniclasticum LE124T, Isolated from a Hexachlorocyclohexane Dumpsite.</title>
        <authorList>
            <person name="Saxena A."/>
            <person name="Nayyar N."/>
            <person name="Sangwan N."/>
            <person name="Kumari R."/>
            <person name="Khurana J.P."/>
            <person name="Lal R."/>
        </authorList>
    </citation>
    <scope>NUCLEOTIDE SEQUENCE [LARGE SCALE GENOMIC DNA]</scope>
    <source>
        <strain evidence="1 2">LE124</strain>
    </source>
</reference>
<dbReference type="Proteomes" id="UP000015527">
    <property type="component" value="Unassembled WGS sequence"/>
</dbReference>
<gene>
    <name evidence="1" type="ORF">L284_14960</name>
</gene>
<protein>
    <submittedName>
        <fullName evidence="1">Uncharacterized protein</fullName>
    </submittedName>
</protein>
<comment type="caution">
    <text evidence="1">The sequence shown here is derived from an EMBL/GenBank/DDBJ whole genome shotgun (WGS) entry which is preliminary data.</text>
</comment>